<dbReference type="AlphaFoldDB" id="B3RNB6"/>
<protein>
    <recommendedName>
        <fullName evidence="5">Neural proliferation differentiation and control protein 1</fullName>
    </recommendedName>
</protein>
<dbReference type="CTD" id="6750473"/>
<evidence type="ECO:0000256" key="1">
    <source>
        <dbReference type="SAM" id="MobiDB-lite"/>
    </source>
</evidence>
<keyword evidence="2" id="KW-1133">Transmembrane helix</keyword>
<sequence length="206" mass="23212">MDLTAASPRNTLPPQLGSTTSGENDVTDKLYPSDRTTTMDDIALRNAYFFAMIAGCTLLGVIAIIAIVYCWFKSKEDKENRHTLKYQKITQKDSSKLKRDQFDDTDSGLAESAQVFHYHHQKKQLESMDRTKDIDSLDIGMPVSEDDVDDNGDETENEDDFTMYECPGLGSNGDVEVTNPLFEGELTHHQQLEMNDLNAHPINVEQ</sequence>
<dbReference type="RefSeq" id="XP_002109258.1">
    <property type="nucleotide sequence ID" value="XM_002109222.1"/>
</dbReference>
<dbReference type="Pfam" id="PF06809">
    <property type="entry name" value="NPDC1"/>
    <property type="match status" value="1"/>
</dbReference>
<gene>
    <name evidence="3" type="ORF">TRIADDRAFT_53106</name>
</gene>
<keyword evidence="2" id="KW-0472">Membrane</keyword>
<name>B3RNB6_TRIAD</name>
<dbReference type="PANTHER" id="PTHR23352">
    <property type="entry name" value="NEURAL PROLIFERATION DIFFERENTIATION AND CONTROL PROTEIN-1 NPDC-1 PROTEIN"/>
    <property type="match status" value="1"/>
</dbReference>
<dbReference type="GeneID" id="6750473"/>
<keyword evidence="4" id="KW-1185">Reference proteome</keyword>
<accession>B3RNB6</accession>
<dbReference type="KEGG" id="tad:TRIADDRAFT_53106"/>
<feature type="region of interest" description="Disordered" evidence="1">
    <location>
        <begin position="1"/>
        <end position="32"/>
    </location>
</feature>
<dbReference type="PANTHER" id="PTHR23352:SF2">
    <property type="entry name" value="NEURAL PROLIFERATION DIFFERENTIATION AND CONTROL PROTEIN 1"/>
    <property type="match status" value="1"/>
</dbReference>
<dbReference type="EMBL" id="DS985242">
    <property type="protein sequence ID" value="EDV27424.1"/>
    <property type="molecule type" value="Genomic_DNA"/>
</dbReference>
<dbReference type="PhylomeDB" id="B3RNB6"/>
<dbReference type="OrthoDB" id="6270617at2759"/>
<dbReference type="InParanoid" id="B3RNB6"/>
<dbReference type="Proteomes" id="UP000009022">
    <property type="component" value="Unassembled WGS sequence"/>
</dbReference>
<dbReference type="InterPro" id="IPR009635">
    <property type="entry name" value="NPDC1"/>
</dbReference>
<dbReference type="GO" id="GO:0016020">
    <property type="term" value="C:membrane"/>
    <property type="evidence" value="ECO:0007669"/>
    <property type="project" value="InterPro"/>
</dbReference>
<dbReference type="HOGENOM" id="CLU_1333472_0_0_1"/>
<reference evidence="3 4" key="1">
    <citation type="journal article" date="2008" name="Nature">
        <title>The Trichoplax genome and the nature of placozoans.</title>
        <authorList>
            <person name="Srivastava M."/>
            <person name="Begovic E."/>
            <person name="Chapman J."/>
            <person name="Putnam N.H."/>
            <person name="Hellsten U."/>
            <person name="Kawashima T."/>
            <person name="Kuo A."/>
            <person name="Mitros T."/>
            <person name="Salamov A."/>
            <person name="Carpenter M.L."/>
            <person name="Signorovitch A.Y."/>
            <person name="Moreno M.A."/>
            <person name="Kamm K."/>
            <person name="Grimwood J."/>
            <person name="Schmutz J."/>
            <person name="Shapiro H."/>
            <person name="Grigoriev I.V."/>
            <person name="Buss L.W."/>
            <person name="Schierwater B."/>
            <person name="Dellaporta S.L."/>
            <person name="Rokhsar D.S."/>
        </authorList>
    </citation>
    <scope>NUCLEOTIDE SEQUENCE [LARGE SCALE GENOMIC DNA]</scope>
    <source>
        <strain evidence="3 4">Grell-BS-1999</strain>
    </source>
</reference>
<evidence type="ECO:0000256" key="2">
    <source>
        <dbReference type="SAM" id="Phobius"/>
    </source>
</evidence>
<evidence type="ECO:0000313" key="4">
    <source>
        <dbReference type="Proteomes" id="UP000009022"/>
    </source>
</evidence>
<proteinExistence type="predicted"/>
<evidence type="ECO:0000313" key="3">
    <source>
        <dbReference type="EMBL" id="EDV27424.1"/>
    </source>
</evidence>
<evidence type="ECO:0008006" key="5">
    <source>
        <dbReference type="Google" id="ProtNLM"/>
    </source>
</evidence>
<feature type="transmembrane region" description="Helical" evidence="2">
    <location>
        <begin position="47"/>
        <end position="72"/>
    </location>
</feature>
<feature type="compositionally biased region" description="Polar residues" evidence="1">
    <location>
        <begin position="7"/>
        <end position="24"/>
    </location>
</feature>
<dbReference type="eggNOG" id="KOG3884">
    <property type="taxonomic scope" value="Eukaryota"/>
</dbReference>
<keyword evidence="2" id="KW-0812">Transmembrane</keyword>
<organism evidence="3 4">
    <name type="scientific">Trichoplax adhaerens</name>
    <name type="common">Trichoplax reptans</name>
    <dbReference type="NCBI Taxonomy" id="10228"/>
    <lineage>
        <taxon>Eukaryota</taxon>
        <taxon>Metazoa</taxon>
        <taxon>Placozoa</taxon>
        <taxon>Uniplacotomia</taxon>
        <taxon>Trichoplacea</taxon>
        <taxon>Trichoplacidae</taxon>
        <taxon>Trichoplax</taxon>
    </lineage>
</organism>